<dbReference type="OrthoDB" id="6462343at2"/>
<gene>
    <name evidence="2" type="ORF">AB204_00780</name>
</gene>
<dbReference type="InterPro" id="IPR036937">
    <property type="entry name" value="Adhesion_dom_fimbrial_sf"/>
</dbReference>
<dbReference type="EMBL" id="LFCV01000002">
    <property type="protein sequence ID" value="KMJ47064.1"/>
    <property type="molecule type" value="Genomic_DNA"/>
</dbReference>
<dbReference type="PANTHER" id="PTHR33420">
    <property type="entry name" value="FIMBRIAL SUBUNIT ELFA-RELATED"/>
    <property type="match status" value="1"/>
</dbReference>
<feature type="domain" description="Fimbrial-type adhesion" evidence="1">
    <location>
        <begin position="38"/>
        <end position="187"/>
    </location>
</feature>
<dbReference type="AlphaFoldDB" id="A0A0J5FXT3"/>
<dbReference type="PATRIC" id="fig|880157.4.peg.170"/>
<organism evidence="2 3">
    <name type="scientific">Xenorhabdus khoisanae</name>
    <dbReference type="NCBI Taxonomy" id="880157"/>
    <lineage>
        <taxon>Bacteria</taxon>
        <taxon>Pseudomonadati</taxon>
        <taxon>Pseudomonadota</taxon>
        <taxon>Gammaproteobacteria</taxon>
        <taxon>Enterobacterales</taxon>
        <taxon>Morganellaceae</taxon>
        <taxon>Xenorhabdus</taxon>
    </lineage>
</organism>
<dbReference type="InterPro" id="IPR050263">
    <property type="entry name" value="Bact_Fimbrial_Adh_Pro"/>
</dbReference>
<dbReference type="Pfam" id="PF00419">
    <property type="entry name" value="Fimbrial"/>
    <property type="match status" value="1"/>
</dbReference>
<keyword evidence="3" id="KW-1185">Reference proteome</keyword>
<evidence type="ECO:0000313" key="3">
    <source>
        <dbReference type="Proteomes" id="UP000036277"/>
    </source>
</evidence>
<dbReference type="Gene3D" id="2.60.40.1090">
    <property type="entry name" value="Fimbrial-type adhesion domain"/>
    <property type="match status" value="1"/>
</dbReference>
<proteinExistence type="predicted"/>
<comment type="caution">
    <text evidence="2">The sequence shown here is derived from an EMBL/GenBank/DDBJ whole genome shotgun (WGS) entry which is preliminary data.</text>
</comment>
<protein>
    <submittedName>
        <fullName evidence="2">Pilus assembly protein</fullName>
    </submittedName>
</protein>
<dbReference type="STRING" id="880157.AB204_00780"/>
<dbReference type="Proteomes" id="UP000036277">
    <property type="component" value="Unassembled WGS sequence"/>
</dbReference>
<evidence type="ECO:0000259" key="1">
    <source>
        <dbReference type="Pfam" id="PF00419"/>
    </source>
</evidence>
<evidence type="ECO:0000313" key="2">
    <source>
        <dbReference type="EMBL" id="KMJ47064.1"/>
    </source>
</evidence>
<accession>A0A0J5FXT3</accession>
<reference evidence="2 3" key="1">
    <citation type="submission" date="2015-06" db="EMBL/GenBank/DDBJ databases">
        <title>Draft Whole-Genome Sequence of the Entomopathogenic Bacterium Xenorhabdus khoisanae.</title>
        <authorList>
            <person name="Naidoo S."/>
            <person name="Featherston J."/>
            <person name="Gray V.M."/>
        </authorList>
    </citation>
    <scope>NUCLEOTIDE SEQUENCE [LARGE SCALE GENOMIC DNA]</scope>
    <source>
        <strain evidence="2 3">MCB</strain>
    </source>
</reference>
<name>A0A0J5FXT3_9GAMM</name>
<dbReference type="SUPFAM" id="SSF49401">
    <property type="entry name" value="Bacterial adhesins"/>
    <property type="match status" value="1"/>
</dbReference>
<dbReference type="RefSeq" id="WP_047961491.1">
    <property type="nucleotide sequence ID" value="NZ_CAWMBG010000002.1"/>
</dbReference>
<sequence length="187" mass="20817">MSPLSIKLSKYVLTGLFLLGINSQQITYAQDNLRQDVKITFTVLAPTCSIKTEDQNIEVDFGNISNRDLYQKHRTENQRFNLRLENCDPRVTKRLKIKFAGESSKELPGLLAIRSTAGTGGVAIGMETTDGTPIPFNKTSEFPLLADSRNNVIPFRAYIQAEPSALQEKKIGVGRFTAIAAFEVNYD</sequence>
<dbReference type="InterPro" id="IPR008966">
    <property type="entry name" value="Adhesion_dom_sf"/>
</dbReference>
<dbReference type="GO" id="GO:0043709">
    <property type="term" value="P:cell adhesion involved in single-species biofilm formation"/>
    <property type="evidence" value="ECO:0007669"/>
    <property type="project" value="TreeGrafter"/>
</dbReference>
<dbReference type="InterPro" id="IPR000259">
    <property type="entry name" value="Adhesion_dom_fimbrial"/>
</dbReference>
<dbReference type="PANTHER" id="PTHR33420:SF9">
    <property type="entry name" value="MINOR FIMBRIAL SUBUNIT"/>
    <property type="match status" value="1"/>
</dbReference>
<dbReference type="GO" id="GO:0009289">
    <property type="term" value="C:pilus"/>
    <property type="evidence" value="ECO:0007669"/>
    <property type="project" value="InterPro"/>
</dbReference>